<organism evidence="1 2">
    <name type="scientific">Pedobacter psychrophilus</name>
    <dbReference type="NCBI Taxonomy" id="1826909"/>
    <lineage>
        <taxon>Bacteria</taxon>
        <taxon>Pseudomonadati</taxon>
        <taxon>Bacteroidota</taxon>
        <taxon>Sphingobacteriia</taxon>
        <taxon>Sphingobacteriales</taxon>
        <taxon>Sphingobacteriaceae</taxon>
        <taxon>Pedobacter</taxon>
    </lineage>
</organism>
<keyword evidence="2" id="KW-1185">Reference proteome</keyword>
<protein>
    <recommendedName>
        <fullName evidence="3">DUF4595 domain-containing protein</fullName>
    </recommendedName>
</protein>
<evidence type="ECO:0008006" key="3">
    <source>
        <dbReference type="Google" id="ProtNLM"/>
    </source>
</evidence>
<accession>A0A179DC53</accession>
<dbReference type="STRING" id="1826909.A5893_13800"/>
<dbReference type="AlphaFoldDB" id="A0A179DC53"/>
<dbReference type="OrthoDB" id="797313at2"/>
<dbReference type="Proteomes" id="UP000078459">
    <property type="component" value="Unassembled WGS sequence"/>
</dbReference>
<reference evidence="1 2" key="2">
    <citation type="submission" date="2016-06" db="EMBL/GenBank/DDBJ databases">
        <title>Pedobacter psychrophilus sp. nov., isolated from Antarctic fragmentary rock.</title>
        <authorList>
            <person name="Svec P."/>
        </authorList>
    </citation>
    <scope>NUCLEOTIDE SEQUENCE [LARGE SCALE GENOMIC DNA]</scope>
    <source>
        <strain evidence="1 2">CCM 8644</strain>
    </source>
</reference>
<dbReference type="RefSeq" id="WP_068823265.1">
    <property type="nucleotide sequence ID" value="NZ_LWHJ01000030.1"/>
</dbReference>
<proteinExistence type="predicted"/>
<name>A0A179DC53_9SPHI</name>
<comment type="caution">
    <text evidence="1">The sequence shown here is derived from an EMBL/GenBank/DDBJ whole genome shotgun (WGS) entry which is preliminary data.</text>
</comment>
<dbReference type="EMBL" id="LWHJ01000030">
    <property type="protein sequence ID" value="OAQ38494.1"/>
    <property type="molecule type" value="Genomic_DNA"/>
</dbReference>
<evidence type="ECO:0000313" key="1">
    <source>
        <dbReference type="EMBL" id="OAQ38494.1"/>
    </source>
</evidence>
<dbReference type="PROSITE" id="PS51257">
    <property type="entry name" value="PROKAR_LIPOPROTEIN"/>
    <property type="match status" value="1"/>
</dbReference>
<gene>
    <name evidence="1" type="ORF">A5893_13800</name>
</gene>
<evidence type="ECO:0000313" key="2">
    <source>
        <dbReference type="Proteomes" id="UP000078459"/>
    </source>
</evidence>
<reference evidence="1 2" key="1">
    <citation type="submission" date="2016-04" db="EMBL/GenBank/DDBJ databases">
        <authorList>
            <person name="Evans L.H."/>
            <person name="Alamgir A."/>
            <person name="Owens N."/>
            <person name="Weber N.D."/>
            <person name="Virtaneva K."/>
            <person name="Barbian K."/>
            <person name="Babar A."/>
            <person name="Rosenke K."/>
        </authorList>
    </citation>
    <scope>NUCLEOTIDE SEQUENCE [LARGE SCALE GENOMIC DNA]</scope>
    <source>
        <strain evidence="1 2">CCM 8644</strain>
    </source>
</reference>
<sequence length="271" mass="30642">MNKIYALLIIFLIITFSCRKDNSTFKNGSSGNASTGSCLISGGTVDGENLVLKYQLDSIIAEATYSLNSDDNQYLIQETPKKFIHTNKTKELKNADYRVYLNSFGAVEKEVKITLNADNKTFTESSSQSNIYTYNSKNLLVKMIGKLDDDPSVYGTFDLTYDAKNRISEITLKDDTGAKYFTYNNFKFLDQPKKNNLVTVGLTDTFGNNFIPSLRNAYVTHYETTFEGISLEPDTYDFKYTFGNSNIKVDGKYILFGFAIDFTVNYNLICK</sequence>